<evidence type="ECO:0000313" key="3">
    <source>
        <dbReference type="Proteomes" id="UP000277204"/>
    </source>
</evidence>
<feature type="compositionally biased region" description="Polar residues" evidence="1">
    <location>
        <begin position="1225"/>
        <end position="1243"/>
    </location>
</feature>
<dbReference type="CDD" id="cd00096">
    <property type="entry name" value="Ig"/>
    <property type="match status" value="1"/>
</dbReference>
<accession>A0A183LH26</accession>
<dbReference type="InterPro" id="IPR036179">
    <property type="entry name" value="Ig-like_dom_sf"/>
</dbReference>
<dbReference type="Gene3D" id="2.60.40.10">
    <property type="entry name" value="Immunoglobulins"/>
    <property type="match status" value="1"/>
</dbReference>
<dbReference type="EMBL" id="UZAI01000858">
    <property type="protein sequence ID" value="VDO57078.1"/>
    <property type="molecule type" value="Genomic_DNA"/>
</dbReference>
<name>A0A183LH26_9TREM</name>
<feature type="compositionally biased region" description="Polar residues" evidence="1">
    <location>
        <begin position="1149"/>
        <end position="1162"/>
    </location>
</feature>
<feature type="compositionally biased region" description="Basic and acidic residues" evidence="1">
    <location>
        <begin position="550"/>
        <end position="848"/>
    </location>
</feature>
<reference evidence="2 3" key="1">
    <citation type="submission" date="2018-11" db="EMBL/GenBank/DDBJ databases">
        <authorList>
            <consortium name="Pathogen Informatics"/>
        </authorList>
    </citation>
    <scope>NUCLEOTIDE SEQUENCE [LARGE SCALE GENOMIC DNA]</scope>
    <source>
        <strain evidence="2 3">Zambia</strain>
    </source>
</reference>
<evidence type="ECO:0000256" key="1">
    <source>
        <dbReference type="SAM" id="MobiDB-lite"/>
    </source>
</evidence>
<gene>
    <name evidence="2" type="ORF">SMRZ_LOCUS3101</name>
</gene>
<feature type="region of interest" description="Disordered" evidence="1">
    <location>
        <begin position="539"/>
        <end position="1000"/>
    </location>
</feature>
<keyword evidence="3" id="KW-1185">Reference proteome</keyword>
<feature type="compositionally biased region" description="Basic and acidic residues" evidence="1">
    <location>
        <begin position="1198"/>
        <end position="1209"/>
    </location>
</feature>
<feature type="compositionally biased region" description="Basic and acidic residues" evidence="1">
    <location>
        <begin position="1094"/>
        <end position="1123"/>
    </location>
</feature>
<dbReference type="InterPro" id="IPR007110">
    <property type="entry name" value="Ig-like_dom"/>
</dbReference>
<feature type="compositionally biased region" description="Basic residues" evidence="1">
    <location>
        <begin position="1171"/>
        <end position="1181"/>
    </location>
</feature>
<feature type="compositionally biased region" description="Basic and acidic residues" evidence="1">
    <location>
        <begin position="919"/>
        <end position="984"/>
    </location>
</feature>
<protein>
    <submittedName>
        <fullName evidence="2">Uncharacterized protein</fullName>
    </submittedName>
</protein>
<feature type="region of interest" description="Disordered" evidence="1">
    <location>
        <begin position="1094"/>
        <end position="1266"/>
    </location>
</feature>
<proteinExistence type="predicted"/>
<dbReference type="SUPFAM" id="SSF48726">
    <property type="entry name" value="Immunoglobulin"/>
    <property type="match status" value="1"/>
</dbReference>
<organism evidence="2 3">
    <name type="scientific">Schistosoma margrebowiei</name>
    <dbReference type="NCBI Taxonomy" id="48269"/>
    <lineage>
        <taxon>Eukaryota</taxon>
        <taxon>Metazoa</taxon>
        <taxon>Spiralia</taxon>
        <taxon>Lophotrochozoa</taxon>
        <taxon>Platyhelminthes</taxon>
        <taxon>Trematoda</taxon>
        <taxon>Digenea</taxon>
        <taxon>Strigeidida</taxon>
        <taxon>Schistosomatoidea</taxon>
        <taxon>Schistosomatidae</taxon>
        <taxon>Schistosoma</taxon>
    </lineage>
</organism>
<sequence>MLVGGSQQESLDLGPVLLSNRQQGVPEILRELMLFDGFDPVSPSPSDGDVIAKLTGPRLASSSFNQKSTSSSSYYTAEEPIDEIGKDQTPSTNLFESYSTLDGVQTPFSEDQQSLADFQMSPENRGNQTQPLTTASTNMTGTDTLAKQLTVNAGEQIQFNASFTITGPVAYETTWYMNGEPMKPDIGAEMILSDRDTRLLISNADPLIHSGTYSCRCRLFEGTETAVYFCVNILTAKLDRNDTNDNESDQLKLTNFMQANVFHPITKDLDLPIGKLLEIQVKIDEETVLKQMKNNNTENIQVNWYQNSTLIQPSSTCEMLKINDQFILRSTTNNLQPDKLYNYTCMLRLPENFSMSPAPSITIPVSFHCPTVKELENEFKNCIDKNKATVENNPVFEVKLGEDDAFQLNIPIQHGSQDQDFVVWWTHEDELLTGDHLPSKESEYNCSIELSKESNEMVAKLSKTPTGTNDYGIYKCWTVSQSLKDNIVKCTNVAVIVRQEEATLSEKLSDKEKEKEEKNLQGDKISMVDVVETNLLNKEDEEINGQVPSMKKEEEEEKRNAENIFKQEEQDLKKGKSEETKIREEEIVRLRRDEEDTSKKQVEEEGKNKEIEEGAIKRKQNKDAEGKRKEEVESRRNEKEIAKKEEEELERKRKEEEDAEGKRKEEVESRRNKKEIAKKKEEELERKRKEEEDSEGKRKEEVESRRNEKEIAKKEEEELERKRREEEDAEGKRKEEVESRRNEKEIAKKEEEELERKRKEEEDAEGKRKEEVESRRNEKEIAKKEEEEADTEKKRKDGEIAGIKKEKDDVERRRHKGEEDEGLASHKADKEESKTKTKKDDTEGKEGSTNKTDGQGYKRESKEGKDEKKKKLVPTKDQMENGMKTKLVGNAELKPEPETSQKKNIRGVTEQIKDTGQGEEIKTVLETDSEMKRAGGEFNRGEKDSEENKVDVRVGDIAESLNDEKREKGRNKVEKSDEIQTLDKGKKRRGSRLTCKDDNKNSEKLVGQIKVENQVDKTKQTLEKENKLDDQNQKEVINSGADEFLEHHDEKDKSKIETAKAVHNKITIDFNNSESTSQNKQTLIDQVTISELELKSIKKDGKREKDGETGHETEKKKKSDGKIGMDNTESIVSTEYPAENHINNKPESFEDYQQINTESVQKPQRRESTAKKHGKDTKKNRSVADTASTTTTTGNNEDLTKDYIKNKEENETEAQINLIGVEIGENNQEVLGTMPTTDASQNEAENRERQWKEEKKKKREKSKNVDNCVSTRMQSIVGEQDPNKIELIEDQKQVEKRKKHRKSITEVDKNDIQCESLKAEEKYMETNSIDDDQSEEKKIREECKGLKLNNSEKQDILNEQCKTNEYDTVYLSSIKDLDHDHEDDNDNIFSTELLSKYICKQGETLKLAVELKNNISVKYFEWLVNEKMIDMYFNCEYADLGSPIRAFKSASDPPCSSIMLLKVFTSSKSFPSSVIRLVHAVFYWRILLFALRMWKPIASEAANE</sequence>
<dbReference type="PROSITE" id="PS50835">
    <property type="entry name" value="IG_LIKE"/>
    <property type="match status" value="1"/>
</dbReference>
<feature type="compositionally biased region" description="Basic and acidic residues" evidence="1">
    <location>
        <begin position="856"/>
        <end position="869"/>
    </location>
</feature>
<dbReference type="Proteomes" id="UP000277204">
    <property type="component" value="Unassembled WGS sequence"/>
</dbReference>
<dbReference type="InterPro" id="IPR013783">
    <property type="entry name" value="Ig-like_fold"/>
</dbReference>
<evidence type="ECO:0000313" key="2">
    <source>
        <dbReference type="EMBL" id="VDO57078.1"/>
    </source>
</evidence>
<dbReference type="STRING" id="48269.A0A183LH26"/>
<feature type="compositionally biased region" description="Basic and acidic residues" evidence="1">
    <location>
        <begin position="1244"/>
        <end position="1254"/>
    </location>
</feature>